<evidence type="ECO:0000313" key="4">
    <source>
        <dbReference type="Proteomes" id="UP001610818"/>
    </source>
</evidence>
<feature type="signal peptide" evidence="2">
    <location>
        <begin position="1"/>
        <end position="21"/>
    </location>
</feature>
<feature type="compositionally biased region" description="Low complexity" evidence="1">
    <location>
        <begin position="33"/>
        <end position="42"/>
    </location>
</feature>
<dbReference type="RefSeq" id="WP_397718617.1">
    <property type="nucleotide sequence ID" value="NZ_JBIRGN010000013.1"/>
</dbReference>
<feature type="chain" id="PRO_5046283809" evidence="2">
    <location>
        <begin position="22"/>
        <end position="53"/>
    </location>
</feature>
<dbReference type="EMBL" id="JBIRGQ010000013">
    <property type="protein sequence ID" value="MFH8551616.1"/>
    <property type="molecule type" value="Genomic_DNA"/>
</dbReference>
<feature type="region of interest" description="Disordered" evidence="1">
    <location>
        <begin position="33"/>
        <end position="53"/>
    </location>
</feature>
<evidence type="ECO:0000256" key="2">
    <source>
        <dbReference type="SAM" id="SignalP"/>
    </source>
</evidence>
<organism evidence="3 4">
    <name type="scientific">Streptomyces longisporoflavus</name>
    <dbReference type="NCBI Taxonomy" id="28044"/>
    <lineage>
        <taxon>Bacteria</taxon>
        <taxon>Bacillati</taxon>
        <taxon>Actinomycetota</taxon>
        <taxon>Actinomycetes</taxon>
        <taxon>Kitasatosporales</taxon>
        <taxon>Streptomycetaceae</taxon>
        <taxon>Streptomyces</taxon>
    </lineage>
</organism>
<protein>
    <submittedName>
        <fullName evidence="3">Uncharacterized protein</fullName>
    </submittedName>
</protein>
<keyword evidence="4" id="KW-1185">Reference proteome</keyword>
<sequence>MKSVRAFVVAVLFLLAAGATAGTAAAETSGVAGAGATAKASSPVLLDGDSGWG</sequence>
<comment type="caution">
    <text evidence="3">The sequence shown here is derived from an EMBL/GenBank/DDBJ whole genome shotgun (WGS) entry which is preliminary data.</text>
</comment>
<accession>A0ABW7R2Y8</accession>
<dbReference type="Proteomes" id="UP001610818">
    <property type="component" value="Unassembled WGS sequence"/>
</dbReference>
<gene>
    <name evidence="3" type="ORF">ACH4F9_42225</name>
</gene>
<name>A0ABW7R2Y8_9ACTN</name>
<proteinExistence type="predicted"/>
<keyword evidence="2" id="KW-0732">Signal</keyword>
<reference evidence="3 4" key="1">
    <citation type="submission" date="2024-10" db="EMBL/GenBank/DDBJ databases">
        <title>The Natural Products Discovery Center: Release of the First 8490 Sequenced Strains for Exploring Actinobacteria Biosynthetic Diversity.</title>
        <authorList>
            <person name="Kalkreuter E."/>
            <person name="Kautsar S.A."/>
            <person name="Yang D."/>
            <person name="Bader C.D."/>
            <person name="Teijaro C.N."/>
            <person name="Fluegel L."/>
            <person name="Davis C.M."/>
            <person name="Simpson J.R."/>
            <person name="Lauterbach L."/>
            <person name="Steele A.D."/>
            <person name="Gui C."/>
            <person name="Meng S."/>
            <person name="Li G."/>
            <person name="Viehrig K."/>
            <person name="Ye F."/>
            <person name="Su P."/>
            <person name="Kiefer A.F."/>
            <person name="Nichols A."/>
            <person name="Cepeda A.J."/>
            <person name="Yan W."/>
            <person name="Fan B."/>
            <person name="Jiang Y."/>
            <person name="Adhikari A."/>
            <person name="Zheng C.-J."/>
            <person name="Schuster L."/>
            <person name="Cowan T.M."/>
            <person name="Smanski M.J."/>
            <person name="Chevrette M.G."/>
            <person name="De Carvalho L.P.S."/>
            <person name="Shen B."/>
        </authorList>
    </citation>
    <scope>NUCLEOTIDE SEQUENCE [LARGE SCALE GENOMIC DNA]</scope>
    <source>
        <strain evidence="3 4">NPDC017990</strain>
    </source>
</reference>
<evidence type="ECO:0000256" key="1">
    <source>
        <dbReference type="SAM" id="MobiDB-lite"/>
    </source>
</evidence>
<evidence type="ECO:0000313" key="3">
    <source>
        <dbReference type="EMBL" id="MFH8551616.1"/>
    </source>
</evidence>